<feature type="transmembrane region" description="Helical" evidence="5">
    <location>
        <begin position="264"/>
        <end position="286"/>
    </location>
</feature>
<dbReference type="Proteomes" id="UP000244811">
    <property type="component" value="Chromosome 1"/>
</dbReference>
<dbReference type="GO" id="GO:0016020">
    <property type="term" value="C:membrane"/>
    <property type="evidence" value="ECO:0007669"/>
    <property type="project" value="UniProtKB-SubCell"/>
</dbReference>
<dbReference type="EMBL" id="CP056069">
    <property type="protein sequence ID" value="UKK00376.2"/>
    <property type="molecule type" value="Genomic_DNA"/>
</dbReference>
<keyword evidence="2 5" id="KW-0812">Transmembrane</keyword>
<feature type="transmembrane region" description="Helical" evidence="5">
    <location>
        <begin position="199"/>
        <end position="218"/>
    </location>
</feature>
<feature type="transmembrane region" description="Helical" evidence="5">
    <location>
        <begin position="115"/>
        <end position="133"/>
    </location>
</feature>
<accession>A0A976M9K8</accession>
<evidence type="ECO:0000256" key="6">
    <source>
        <dbReference type="SAM" id="MobiDB-lite"/>
    </source>
</evidence>
<feature type="region of interest" description="Disordered" evidence="6">
    <location>
        <begin position="1"/>
        <end position="32"/>
    </location>
</feature>
<organism evidence="7 8">
    <name type="scientific">Theileria orientalis</name>
    <dbReference type="NCBI Taxonomy" id="68886"/>
    <lineage>
        <taxon>Eukaryota</taxon>
        <taxon>Sar</taxon>
        <taxon>Alveolata</taxon>
        <taxon>Apicomplexa</taxon>
        <taxon>Aconoidasida</taxon>
        <taxon>Piroplasmida</taxon>
        <taxon>Theileriidae</taxon>
        <taxon>Theileria</taxon>
    </lineage>
</organism>
<dbReference type="InterPro" id="IPR006214">
    <property type="entry name" value="Bax_inhibitor_1-related"/>
</dbReference>
<feature type="transmembrane region" description="Helical" evidence="5">
    <location>
        <begin position="224"/>
        <end position="243"/>
    </location>
</feature>
<feature type="transmembrane region" description="Helical" evidence="5">
    <location>
        <begin position="145"/>
        <end position="168"/>
    </location>
</feature>
<dbReference type="Pfam" id="PF01027">
    <property type="entry name" value="Bax1-I"/>
    <property type="match status" value="1"/>
</dbReference>
<evidence type="ECO:0000256" key="5">
    <source>
        <dbReference type="RuleBase" id="RU004379"/>
    </source>
</evidence>
<evidence type="ECO:0000313" key="8">
    <source>
        <dbReference type="Proteomes" id="UP000244811"/>
    </source>
</evidence>
<dbReference type="PANTHER" id="PTHR23291:SF47">
    <property type="entry name" value="TRANSMEMBRANE BAX INHIBITOR MOTIF CONTAINING 7"/>
    <property type="match status" value="1"/>
</dbReference>
<dbReference type="PANTHER" id="PTHR23291">
    <property type="entry name" value="BAX INHIBITOR-RELATED"/>
    <property type="match status" value="1"/>
</dbReference>
<feature type="compositionally biased region" description="Polar residues" evidence="6">
    <location>
        <begin position="1"/>
        <end position="18"/>
    </location>
</feature>
<keyword evidence="3 5" id="KW-1133">Transmembrane helix</keyword>
<evidence type="ECO:0000256" key="4">
    <source>
        <dbReference type="ARBA" id="ARBA00023136"/>
    </source>
</evidence>
<comment type="subcellular location">
    <subcellularLocation>
        <location evidence="1">Membrane</location>
        <topology evidence="1">Multi-pass membrane protein</topology>
    </subcellularLocation>
</comment>
<reference evidence="7" key="1">
    <citation type="submission" date="2022-07" db="EMBL/GenBank/DDBJ databases">
        <title>Evaluation of T. orientalis genome assembly methods using nanopore sequencing and analysis of variation between genomes.</title>
        <authorList>
            <person name="Yam J."/>
            <person name="Micallef M.L."/>
            <person name="Liu M."/>
            <person name="Djordjevic S.P."/>
            <person name="Bogema D.R."/>
            <person name="Jenkins C."/>
        </authorList>
    </citation>
    <scope>NUCLEOTIDE SEQUENCE</scope>
    <source>
        <strain evidence="7">Goon Nure</strain>
    </source>
</reference>
<comment type="similarity">
    <text evidence="5">Belongs to the BI1 family.</text>
</comment>
<evidence type="ECO:0000313" key="7">
    <source>
        <dbReference type="EMBL" id="UKK00376.2"/>
    </source>
</evidence>
<proteinExistence type="inferred from homology"/>
<evidence type="ECO:0000256" key="1">
    <source>
        <dbReference type="ARBA" id="ARBA00004141"/>
    </source>
</evidence>
<protein>
    <recommendedName>
        <fullName evidence="9">Transmembrane protein</fullName>
    </recommendedName>
</protein>
<evidence type="ECO:0000256" key="3">
    <source>
        <dbReference type="ARBA" id="ARBA00022989"/>
    </source>
</evidence>
<feature type="transmembrane region" description="Helical" evidence="5">
    <location>
        <begin position="82"/>
        <end position="103"/>
    </location>
</feature>
<evidence type="ECO:0008006" key="9">
    <source>
        <dbReference type="Google" id="ProtNLM"/>
    </source>
</evidence>
<evidence type="ECO:0000256" key="2">
    <source>
        <dbReference type="ARBA" id="ARBA00022692"/>
    </source>
</evidence>
<keyword evidence="4 5" id="KW-0472">Membrane</keyword>
<sequence length="287" mass="32162">MDSTAKNETVIVPTNFNDLDNDSKVEPPSRYHSIVSPEKSTLEVDDSDLKKDYDPEKNDINDEFILTGTSPIYIRHKFAQKVFLTVFIELLFTFGFMLTMYLVEPCRDFFKQFPYLGIVGAVIFVALIIALACKPEIGRNRVGGIIISVTITICLTLVATTSACYFKFAEVLGAMGTTLFVTLCLTIFAIQTKYDFTTWIGYLFVLGCTLIPFGIFAALIRSTIARLIITGIGTILVCFYIILDVQLIMGGKRKYQFSVDDYHFASIVLYSDIISLFLRLLSLIGAK</sequence>
<dbReference type="AlphaFoldDB" id="A0A976M9K8"/>
<gene>
    <name evidence="7" type="ORF">MACK_000448</name>
</gene>
<name>A0A976M9K8_THEOR</name>